<keyword evidence="2" id="KW-1185">Reference proteome</keyword>
<accession>A0ACB8XUA1</accession>
<sequence length="74" mass="8372">MKIIVDGLSLICWLFHSGDYDGHDNGGRRIGFGFQSLYNSKLKATNHFKLQISANVSEIPPDSQWMTKIRESDS</sequence>
<evidence type="ECO:0000313" key="1">
    <source>
        <dbReference type="EMBL" id="KAI3673809.1"/>
    </source>
</evidence>
<gene>
    <name evidence="1" type="ORF">L6452_39939</name>
</gene>
<dbReference type="Proteomes" id="UP001055879">
    <property type="component" value="Linkage Group LG15"/>
</dbReference>
<name>A0ACB8XUA1_ARCLA</name>
<reference evidence="1 2" key="2">
    <citation type="journal article" date="2022" name="Mol. Ecol. Resour.">
        <title>The genomes of chicory, endive, great burdock and yacon provide insights into Asteraceae paleo-polyploidization history and plant inulin production.</title>
        <authorList>
            <person name="Fan W."/>
            <person name="Wang S."/>
            <person name="Wang H."/>
            <person name="Wang A."/>
            <person name="Jiang F."/>
            <person name="Liu H."/>
            <person name="Zhao H."/>
            <person name="Xu D."/>
            <person name="Zhang Y."/>
        </authorList>
    </citation>
    <scope>NUCLEOTIDE SEQUENCE [LARGE SCALE GENOMIC DNA]</scope>
    <source>
        <strain evidence="2">cv. Niubang</strain>
    </source>
</reference>
<organism evidence="1 2">
    <name type="scientific">Arctium lappa</name>
    <name type="common">Greater burdock</name>
    <name type="synonym">Lappa major</name>
    <dbReference type="NCBI Taxonomy" id="4217"/>
    <lineage>
        <taxon>Eukaryota</taxon>
        <taxon>Viridiplantae</taxon>
        <taxon>Streptophyta</taxon>
        <taxon>Embryophyta</taxon>
        <taxon>Tracheophyta</taxon>
        <taxon>Spermatophyta</taxon>
        <taxon>Magnoliopsida</taxon>
        <taxon>eudicotyledons</taxon>
        <taxon>Gunneridae</taxon>
        <taxon>Pentapetalae</taxon>
        <taxon>asterids</taxon>
        <taxon>campanulids</taxon>
        <taxon>Asterales</taxon>
        <taxon>Asteraceae</taxon>
        <taxon>Carduoideae</taxon>
        <taxon>Cardueae</taxon>
        <taxon>Arctiinae</taxon>
        <taxon>Arctium</taxon>
    </lineage>
</organism>
<dbReference type="EMBL" id="CM042061">
    <property type="protein sequence ID" value="KAI3673809.1"/>
    <property type="molecule type" value="Genomic_DNA"/>
</dbReference>
<protein>
    <submittedName>
        <fullName evidence="1">Uncharacterized protein</fullName>
    </submittedName>
</protein>
<comment type="caution">
    <text evidence="1">The sequence shown here is derived from an EMBL/GenBank/DDBJ whole genome shotgun (WGS) entry which is preliminary data.</text>
</comment>
<evidence type="ECO:0000313" key="2">
    <source>
        <dbReference type="Proteomes" id="UP001055879"/>
    </source>
</evidence>
<proteinExistence type="predicted"/>
<reference evidence="2" key="1">
    <citation type="journal article" date="2022" name="Mol. Ecol. Resour.">
        <title>The genomes of chicory, endive, great burdock and yacon provide insights into Asteraceae palaeo-polyploidization history and plant inulin production.</title>
        <authorList>
            <person name="Fan W."/>
            <person name="Wang S."/>
            <person name="Wang H."/>
            <person name="Wang A."/>
            <person name="Jiang F."/>
            <person name="Liu H."/>
            <person name="Zhao H."/>
            <person name="Xu D."/>
            <person name="Zhang Y."/>
        </authorList>
    </citation>
    <scope>NUCLEOTIDE SEQUENCE [LARGE SCALE GENOMIC DNA]</scope>
    <source>
        <strain evidence="2">cv. Niubang</strain>
    </source>
</reference>